<dbReference type="RefSeq" id="WP_258075623.1">
    <property type="nucleotide sequence ID" value="NZ_PTIT01000027.1"/>
</dbReference>
<feature type="disulfide bond" description="Redox-active" evidence="4">
    <location>
        <begin position="67"/>
        <end position="71"/>
    </location>
</feature>
<dbReference type="InterPro" id="IPR003782">
    <property type="entry name" value="SCO1/SenC"/>
</dbReference>
<keyword evidence="10" id="KW-1185">Reference proteome</keyword>
<reference evidence="8 9" key="2">
    <citation type="submission" date="2018-02" db="EMBL/GenBank/DDBJ databases">
        <title>Subsurface microbial communities from deep shales in Ohio and West Virginia, USA.</title>
        <authorList>
            <person name="Wrighton K."/>
        </authorList>
    </citation>
    <scope>NUCLEOTIDE SEQUENCE [LARGE SCALE GENOMIC DNA]</scope>
    <source>
        <strain evidence="8 9">UTICA-S1B9</strain>
    </source>
</reference>
<keyword evidence="5" id="KW-0732">Signal</keyword>
<evidence type="ECO:0000313" key="9">
    <source>
        <dbReference type="Proteomes" id="UP000239446"/>
    </source>
</evidence>
<feature type="domain" description="Thioredoxin" evidence="6">
    <location>
        <begin position="29"/>
        <end position="194"/>
    </location>
</feature>
<comment type="similarity">
    <text evidence="1">Belongs to the SCO1/2 family.</text>
</comment>
<dbReference type="Pfam" id="PF02630">
    <property type="entry name" value="SCO1-SenC"/>
    <property type="match status" value="1"/>
</dbReference>
<dbReference type="Proteomes" id="UP000239648">
    <property type="component" value="Unassembled WGS sequence"/>
</dbReference>
<evidence type="ECO:0000256" key="1">
    <source>
        <dbReference type="ARBA" id="ARBA00010996"/>
    </source>
</evidence>
<reference evidence="7 10" key="1">
    <citation type="submission" date="2018-02" db="EMBL/GenBank/DDBJ databases">
        <title>Deep subsurface shale carbon reservoir microbial communities from Ohio and West Virginia, USA.</title>
        <authorList>
            <person name="Wrighton K."/>
        </authorList>
    </citation>
    <scope>NUCLEOTIDE SEQUENCE [LARGE SCALE GENOMIC DNA]</scope>
    <source>
        <strain evidence="7 10">UTICA-S1B6</strain>
    </source>
</reference>
<evidence type="ECO:0000256" key="4">
    <source>
        <dbReference type="PIRSR" id="PIRSR603782-2"/>
    </source>
</evidence>
<dbReference type="PROSITE" id="PS51352">
    <property type="entry name" value="THIOREDOXIN_2"/>
    <property type="match status" value="1"/>
</dbReference>
<feature type="binding site" evidence="3">
    <location>
        <position position="71"/>
    </location>
    <ligand>
        <name>Cu cation</name>
        <dbReference type="ChEBI" id="CHEBI:23378"/>
    </ligand>
</feature>
<accession>A0A2S6G5S4</accession>
<keyword evidence="2 3" id="KW-0186">Copper</keyword>
<evidence type="ECO:0000259" key="6">
    <source>
        <dbReference type="PROSITE" id="PS51352"/>
    </source>
</evidence>
<dbReference type="PANTHER" id="PTHR12151">
    <property type="entry name" value="ELECTRON TRANSPORT PROTIN SCO1/SENC FAMILY MEMBER"/>
    <property type="match status" value="1"/>
</dbReference>
<dbReference type="InterPro" id="IPR036249">
    <property type="entry name" value="Thioredoxin-like_sf"/>
</dbReference>
<dbReference type="EMBL" id="PTIT01000027">
    <property type="protein sequence ID" value="PPK50389.1"/>
    <property type="molecule type" value="Genomic_DNA"/>
</dbReference>
<evidence type="ECO:0000313" key="8">
    <source>
        <dbReference type="EMBL" id="PPK54471.1"/>
    </source>
</evidence>
<dbReference type="SUPFAM" id="SSF52833">
    <property type="entry name" value="Thioredoxin-like"/>
    <property type="match status" value="1"/>
</dbReference>
<evidence type="ECO:0000313" key="7">
    <source>
        <dbReference type="EMBL" id="PPK50389.1"/>
    </source>
</evidence>
<dbReference type="Gene3D" id="3.40.30.10">
    <property type="entry name" value="Glutaredoxin"/>
    <property type="match status" value="1"/>
</dbReference>
<dbReference type="EMBL" id="PTIU01000014">
    <property type="protein sequence ID" value="PPK54471.1"/>
    <property type="molecule type" value="Genomic_DNA"/>
</dbReference>
<evidence type="ECO:0000256" key="3">
    <source>
        <dbReference type="PIRSR" id="PIRSR603782-1"/>
    </source>
</evidence>
<protein>
    <submittedName>
        <fullName evidence="8">Protein SCO1/2</fullName>
    </submittedName>
</protein>
<feature type="chain" id="PRO_5015754453" evidence="5">
    <location>
        <begin position="22"/>
        <end position="194"/>
    </location>
</feature>
<keyword evidence="4" id="KW-1015">Disulfide bond</keyword>
<dbReference type="CDD" id="cd02968">
    <property type="entry name" value="SCO"/>
    <property type="match status" value="1"/>
</dbReference>
<dbReference type="PROSITE" id="PS51257">
    <property type="entry name" value="PROKAR_LIPOPROTEIN"/>
    <property type="match status" value="1"/>
</dbReference>
<sequence>MRYLLTALLALGTLLAGCSNDADWHGKDISGLMPELAFELTGTNGEPVHAGDSAGHLRMLYFGFTSCPDVCPDTLARLRMAINELPEPQRQQVDVLFVSVDPGRDTPERLASYVDFFGERITGLTGTEPQLRALSKRYRTTFGYDEPDENGNYNVSHSSAVYVFDHKGQARLLLRPDLSPQQISEDLARLADQN</sequence>
<keyword evidence="3" id="KW-0479">Metal-binding</keyword>
<dbReference type="STRING" id="930118.SAMN05216429_108135"/>
<dbReference type="GO" id="GO:0046872">
    <property type="term" value="F:metal ion binding"/>
    <property type="evidence" value="ECO:0007669"/>
    <property type="project" value="UniProtKB-KW"/>
</dbReference>
<feature type="signal peptide" evidence="5">
    <location>
        <begin position="1"/>
        <end position="21"/>
    </location>
</feature>
<proteinExistence type="inferred from homology"/>
<organism evidence="8 9">
    <name type="scientific">Marinobacter persicus</name>
    <dbReference type="NCBI Taxonomy" id="930118"/>
    <lineage>
        <taxon>Bacteria</taxon>
        <taxon>Pseudomonadati</taxon>
        <taxon>Pseudomonadota</taxon>
        <taxon>Gammaproteobacteria</taxon>
        <taxon>Pseudomonadales</taxon>
        <taxon>Marinobacteraceae</taxon>
        <taxon>Marinobacter</taxon>
    </lineage>
</organism>
<dbReference type="Proteomes" id="UP000239446">
    <property type="component" value="Unassembled WGS sequence"/>
</dbReference>
<evidence type="ECO:0000256" key="2">
    <source>
        <dbReference type="ARBA" id="ARBA00023008"/>
    </source>
</evidence>
<dbReference type="InterPro" id="IPR013766">
    <property type="entry name" value="Thioredoxin_domain"/>
</dbReference>
<feature type="binding site" evidence="3">
    <location>
        <position position="67"/>
    </location>
    <ligand>
        <name>Cu cation</name>
        <dbReference type="ChEBI" id="CHEBI:23378"/>
    </ligand>
</feature>
<dbReference type="AlphaFoldDB" id="A0A2S6G5S4"/>
<name>A0A2S6G5S4_9GAMM</name>
<feature type="binding site" evidence="3">
    <location>
        <position position="157"/>
    </location>
    <ligand>
        <name>Cu cation</name>
        <dbReference type="ChEBI" id="CHEBI:23378"/>
    </ligand>
</feature>
<comment type="caution">
    <text evidence="8">The sequence shown here is derived from an EMBL/GenBank/DDBJ whole genome shotgun (WGS) entry which is preliminary data.</text>
</comment>
<evidence type="ECO:0000313" key="10">
    <source>
        <dbReference type="Proteomes" id="UP000239648"/>
    </source>
</evidence>
<gene>
    <name evidence="8" type="ORF">B0H24_101464</name>
    <name evidence="7" type="ORF">BY455_12734</name>
</gene>
<dbReference type="PANTHER" id="PTHR12151:SF25">
    <property type="entry name" value="LINALOOL DEHYDRATASE_ISOMERASE DOMAIN-CONTAINING PROTEIN"/>
    <property type="match status" value="1"/>
</dbReference>
<evidence type="ECO:0000256" key="5">
    <source>
        <dbReference type="SAM" id="SignalP"/>
    </source>
</evidence>